<feature type="region of interest" description="Disordered" evidence="2">
    <location>
        <begin position="614"/>
        <end position="671"/>
    </location>
</feature>
<feature type="repeat" description="ANK" evidence="1">
    <location>
        <begin position="348"/>
        <end position="380"/>
    </location>
</feature>
<name>A0A6P8ATD8_PYRGI</name>
<feature type="repeat" description="ANK" evidence="1">
    <location>
        <begin position="315"/>
        <end position="347"/>
    </location>
</feature>
<proteinExistence type="predicted"/>
<dbReference type="OrthoDB" id="4772757at2759"/>
<evidence type="ECO:0000313" key="4">
    <source>
        <dbReference type="RefSeq" id="XP_030978134.1"/>
    </source>
</evidence>
<dbReference type="PANTHER" id="PTHR24118">
    <property type="entry name" value="POTE ANKYRIN DOMAIN"/>
    <property type="match status" value="1"/>
</dbReference>
<feature type="region of interest" description="Disordered" evidence="2">
    <location>
        <begin position="178"/>
        <end position="212"/>
    </location>
</feature>
<reference evidence="4" key="2">
    <citation type="submission" date="2019-10" db="EMBL/GenBank/DDBJ databases">
        <authorList>
            <consortium name="NCBI Genome Project"/>
        </authorList>
    </citation>
    <scope>NUCLEOTIDE SEQUENCE</scope>
    <source>
        <strain evidence="4">NI907</strain>
    </source>
</reference>
<dbReference type="Gene3D" id="1.25.40.20">
    <property type="entry name" value="Ankyrin repeat-containing domain"/>
    <property type="match status" value="1"/>
</dbReference>
<reference evidence="4" key="1">
    <citation type="journal article" date="2019" name="Mol. Biol. Evol.">
        <title>Blast fungal genomes show frequent chromosomal changes, gene gains and losses, and effector gene turnover.</title>
        <authorList>
            <person name="Gomez Luciano L.B."/>
            <person name="Jason Tsai I."/>
            <person name="Chuma I."/>
            <person name="Tosa Y."/>
            <person name="Chen Y.H."/>
            <person name="Li J.Y."/>
            <person name="Li M.Y."/>
            <person name="Jade Lu M.Y."/>
            <person name="Nakayashiki H."/>
            <person name="Li W.H."/>
        </authorList>
    </citation>
    <scope>NUCLEOTIDE SEQUENCE</scope>
    <source>
        <strain evidence="4">NI907</strain>
    </source>
</reference>
<keyword evidence="3" id="KW-1185">Reference proteome</keyword>
<feature type="repeat" description="ANK" evidence="1">
    <location>
        <begin position="449"/>
        <end position="481"/>
    </location>
</feature>
<protein>
    <recommendedName>
        <fullName evidence="5">Ankyrin repeat protein</fullName>
    </recommendedName>
</protein>
<dbReference type="PROSITE" id="PS50297">
    <property type="entry name" value="ANK_REP_REGION"/>
    <property type="match status" value="7"/>
</dbReference>
<reference evidence="4" key="3">
    <citation type="submission" date="2025-08" db="UniProtKB">
        <authorList>
            <consortium name="RefSeq"/>
        </authorList>
    </citation>
    <scope>IDENTIFICATION</scope>
    <source>
        <strain evidence="4">NI907</strain>
    </source>
</reference>
<dbReference type="Pfam" id="PF12796">
    <property type="entry name" value="Ank_2"/>
    <property type="match status" value="3"/>
</dbReference>
<dbReference type="PROSITE" id="PS50088">
    <property type="entry name" value="ANK_REPEAT"/>
    <property type="match status" value="8"/>
</dbReference>
<evidence type="ECO:0000313" key="3">
    <source>
        <dbReference type="Proteomes" id="UP000515153"/>
    </source>
</evidence>
<evidence type="ECO:0008006" key="5">
    <source>
        <dbReference type="Google" id="ProtNLM"/>
    </source>
</evidence>
<feature type="repeat" description="ANK" evidence="1">
    <location>
        <begin position="482"/>
        <end position="514"/>
    </location>
</feature>
<evidence type="ECO:0000256" key="2">
    <source>
        <dbReference type="SAM" id="MobiDB-lite"/>
    </source>
</evidence>
<dbReference type="GeneID" id="41964001"/>
<dbReference type="SMART" id="SM00248">
    <property type="entry name" value="ANK"/>
    <property type="match status" value="11"/>
</dbReference>
<feature type="repeat" description="ANK" evidence="1">
    <location>
        <begin position="553"/>
        <end position="587"/>
    </location>
</feature>
<feature type="compositionally biased region" description="Low complexity" evidence="2">
    <location>
        <begin position="178"/>
        <end position="199"/>
    </location>
</feature>
<feature type="compositionally biased region" description="Low complexity" evidence="2">
    <location>
        <begin position="636"/>
        <end position="646"/>
    </location>
</feature>
<feature type="repeat" description="ANK" evidence="1">
    <location>
        <begin position="381"/>
        <end position="413"/>
    </location>
</feature>
<sequence length="671" mass="70757">MATFSSAAAASQSEALACRIIATRAEVDETIKSWDDARPQRAHVALLAEEIHTLSAMADSLTDAVRKAQVVAPAVQPALMRALDSAERAWAVMDKQLRRLREADADVVVDGGVVEDYEMMMQADMVLYELFRELLQIHDVARQATILNGPDAQRILAGFDDACEVVLARRSVFMEKPTSLRSQSTTSLVSSPSTQSTPTSPDPPTPTAIAGPAVCPSKGKGGSFFGGLSQSFQAMTANFRYKPEPLVSALCQSATRGDVQQVKGLIQGGANVDGRNEDRKTALICAIMAEQATTVQWLLDHGGASVRARDGGGTKAKPPLYHAVRTGNSELVTLLLHRGAEVNAKSSMGQSYLVEVVQSGNVDMLQLLLSHGGDSNARDVTGRALLVHAVNAGNLETARQLLVHGADANVRDYSGQAVLNLAATSIPMRMEHVTLLLEHGADPNVRDLTGQPLLVHSVSSGKKDLARMLLAKGADPNVRDLYGRTVLQLLVKQRDLDLIRVLLEHGVSPNQLVDTTGSSAGETLLLHAIGSGDDDLAELLIKHGADPNARSKQGHTPLMQALQRGPAKDSLVALLVEAGASPNMEGLCSPLVFAAASGRGDMVQLLKSYGAAAEHDVPPARGGGGSSPSPRPVNDAPAAAAATTSAIPENPDVPPPDYESIHVRKLGPGVG</sequence>
<dbReference type="KEGG" id="pgri:PgNI_09104"/>
<dbReference type="InterPro" id="IPR036770">
    <property type="entry name" value="Ankyrin_rpt-contain_sf"/>
</dbReference>
<dbReference type="InterPro" id="IPR002110">
    <property type="entry name" value="Ankyrin_rpt"/>
</dbReference>
<keyword evidence="1" id="KW-0040">ANK repeat</keyword>
<dbReference type="SUPFAM" id="SSF48403">
    <property type="entry name" value="Ankyrin repeat"/>
    <property type="match status" value="1"/>
</dbReference>
<dbReference type="Proteomes" id="UP000515153">
    <property type="component" value="Unplaced"/>
</dbReference>
<organism evidence="3 4">
    <name type="scientific">Pyricularia grisea</name>
    <name type="common">Crabgrass-specific blast fungus</name>
    <name type="synonym">Magnaporthe grisea</name>
    <dbReference type="NCBI Taxonomy" id="148305"/>
    <lineage>
        <taxon>Eukaryota</taxon>
        <taxon>Fungi</taxon>
        <taxon>Dikarya</taxon>
        <taxon>Ascomycota</taxon>
        <taxon>Pezizomycotina</taxon>
        <taxon>Sordariomycetes</taxon>
        <taxon>Sordariomycetidae</taxon>
        <taxon>Magnaporthales</taxon>
        <taxon>Pyriculariaceae</taxon>
        <taxon>Pyricularia</taxon>
    </lineage>
</organism>
<dbReference type="PANTHER" id="PTHR24118:SF99">
    <property type="entry name" value="POTE ANKYRIN DOMAIN FAMILY MEMBER 3C-RELATED"/>
    <property type="match status" value="1"/>
</dbReference>
<gene>
    <name evidence="4" type="ORF">PgNI_09104</name>
</gene>
<feature type="repeat" description="ANK" evidence="1">
    <location>
        <begin position="414"/>
        <end position="448"/>
    </location>
</feature>
<dbReference type="RefSeq" id="XP_030978134.1">
    <property type="nucleotide sequence ID" value="XM_031129093.1"/>
</dbReference>
<accession>A0A6P8ATD8</accession>
<evidence type="ECO:0000256" key="1">
    <source>
        <dbReference type="PROSITE-ProRule" id="PRU00023"/>
    </source>
</evidence>
<feature type="repeat" description="ANK" evidence="1">
    <location>
        <begin position="520"/>
        <end position="552"/>
    </location>
</feature>
<dbReference type="AlphaFoldDB" id="A0A6P8ATD8"/>